<dbReference type="KEGG" id="gai:IMCC3135_16270"/>
<dbReference type="InterPro" id="IPR025424">
    <property type="entry name" value="YrhK_domain"/>
</dbReference>
<proteinExistence type="predicted"/>
<accession>A0A2Z2NPH1</accession>
<organism evidence="4 5">
    <name type="scientific">Granulosicoccus antarcticus IMCC3135</name>
    <dbReference type="NCBI Taxonomy" id="1192854"/>
    <lineage>
        <taxon>Bacteria</taxon>
        <taxon>Pseudomonadati</taxon>
        <taxon>Pseudomonadota</taxon>
        <taxon>Gammaproteobacteria</taxon>
        <taxon>Chromatiales</taxon>
        <taxon>Granulosicoccaceae</taxon>
        <taxon>Granulosicoccus</taxon>
    </lineage>
</organism>
<evidence type="ECO:0000259" key="3">
    <source>
        <dbReference type="Pfam" id="PF14145"/>
    </source>
</evidence>
<name>A0A2Z2NPH1_9GAMM</name>
<feature type="domain" description="YrhK" evidence="3">
    <location>
        <begin position="23"/>
        <end position="75"/>
    </location>
</feature>
<dbReference type="Pfam" id="PF14145">
    <property type="entry name" value="YrhK"/>
    <property type="match status" value="1"/>
</dbReference>
<evidence type="ECO:0000256" key="2">
    <source>
        <dbReference type="SAM" id="Phobius"/>
    </source>
</evidence>
<keyword evidence="2" id="KW-0812">Transmembrane</keyword>
<feature type="transmembrane region" description="Helical" evidence="2">
    <location>
        <begin position="51"/>
        <end position="70"/>
    </location>
</feature>
<feature type="region of interest" description="Disordered" evidence="1">
    <location>
        <begin position="87"/>
        <end position="108"/>
    </location>
</feature>
<keyword evidence="5" id="KW-1185">Reference proteome</keyword>
<dbReference type="OrthoDB" id="5519470at2"/>
<keyword evidence="2" id="KW-0472">Membrane</keyword>
<gene>
    <name evidence="4" type="ORF">IMCC3135_16270</name>
</gene>
<evidence type="ECO:0000313" key="4">
    <source>
        <dbReference type="EMBL" id="ASJ73336.1"/>
    </source>
</evidence>
<reference evidence="4 5" key="1">
    <citation type="submission" date="2016-12" db="EMBL/GenBank/DDBJ databases">
        <authorList>
            <person name="Song W.-J."/>
            <person name="Kurnit D.M."/>
        </authorList>
    </citation>
    <scope>NUCLEOTIDE SEQUENCE [LARGE SCALE GENOMIC DNA]</scope>
    <source>
        <strain evidence="4 5">IMCC3135</strain>
    </source>
</reference>
<dbReference type="Proteomes" id="UP000250079">
    <property type="component" value="Chromosome"/>
</dbReference>
<dbReference type="AlphaFoldDB" id="A0A2Z2NPH1"/>
<evidence type="ECO:0000256" key="1">
    <source>
        <dbReference type="SAM" id="MobiDB-lite"/>
    </source>
</evidence>
<evidence type="ECO:0000313" key="5">
    <source>
        <dbReference type="Proteomes" id="UP000250079"/>
    </source>
</evidence>
<dbReference type="RefSeq" id="WP_088918547.1">
    <property type="nucleotide sequence ID" value="NZ_CP018632.1"/>
</dbReference>
<keyword evidence="2" id="KW-1133">Transmembrane helix</keyword>
<feature type="transmembrane region" description="Helical" evidence="2">
    <location>
        <begin position="21"/>
        <end position="45"/>
    </location>
</feature>
<sequence length="108" mass="12050">MKLFDPGNHQRSARHRRIYAYTELAYTAVDFVAALLFLVGSILFFSSDTTYAGTWLFVVGSVLFGMRPTIKLVREVAYLRIGDLEDVADPPTVPDTFTERSNKGGGRS</sequence>
<protein>
    <recommendedName>
        <fullName evidence="3">YrhK domain-containing protein</fullName>
    </recommendedName>
</protein>
<dbReference type="EMBL" id="CP018632">
    <property type="protein sequence ID" value="ASJ73336.1"/>
    <property type="molecule type" value="Genomic_DNA"/>
</dbReference>